<reference evidence="2" key="2">
    <citation type="journal article" date="2021" name="PeerJ">
        <title>Extensive microbial diversity within the chicken gut microbiome revealed by metagenomics and culture.</title>
        <authorList>
            <person name="Gilroy R."/>
            <person name="Ravi A."/>
            <person name="Getino M."/>
            <person name="Pursley I."/>
            <person name="Horton D.L."/>
            <person name="Alikhan N.F."/>
            <person name="Baker D."/>
            <person name="Gharbi K."/>
            <person name="Hall N."/>
            <person name="Watson M."/>
            <person name="Adriaenssens E.M."/>
            <person name="Foster-Nyarko E."/>
            <person name="Jarju S."/>
            <person name="Secka A."/>
            <person name="Antonio M."/>
            <person name="Oren A."/>
            <person name="Chaudhuri R.R."/>
            <person name="La Ragione R."/>
            <person name="Hildebrand F."/>
            <person name="Pallen M.J."/>
        </authorList>
    </citation>
    <scope>NUCLEOTIDE SEQUENCE</scope>
    <source>
        <strain evidence="2">CHK195-11698</strain>
    </source>
</reference>
<dbReference type="InterPro" id="IPR011009">
    <property type="entry name" value="Kinase-like_dom_sf"/>
</dbReference>
<dbReference type="Pfam" id="PF01636">
    <property type="entry name" value="APH"/>
    <property type="match status" value="1"/>
</dbReference>
<evidence type="ECO:0000313" key="2">
    <source>
        <dbReference type="EMBL" id="HIU14048.1"/>
    </source>
</evidence>
<dbReference type="InterPro" id="IPR051678">
    <property type="entry name" value="AGP_Transferase"/>
</dbReference>
<dbReference type="InterPro" id="IPR002575">
    <property type="entry name" value="Aminoglycoside_PTrfase"/>
</dbReference>
<sequence length="286" mass="32496">MMEINTSLVQSLIRDQFSEWQDLEIKPVAKSGHDNRTFHLGDDMAIRLPSGADYVAQVAKENKWLPYLQDHLAYPISKPLAAGEPTAYYPYPWSINRWIKADVLRDDDQADRMSLAKELREALKALQCIPCEGGPAAGKHNFYRGGDLKIYHNETQDALTELTQELPVDRLAAIWQDCIATTYAKAPVWVHGDVAPGNILMKDHHFYGLIDFGILGIGDPACDYAMAWTYFHVAERALFLQDLDQEMIARARGWALWKALITYHDRDDAVRQNAHETIQAILEETN</sequence>
<feature type="domain" description="Aminoglycoside phosphotransferase" evidence="1">
    <location>
        <begin position="29"/>
        <end position="248"/>
    </location>
</feature>
<name>A0A9D1HNY5_9FIRM</name>
<protein>
    <submittedName>
        <fullName evidence="2">Aminoglycoside phosphotransferase family protein</fullName>
    </submittedName>
</protein>
<dbReference type="PANTHER" id="PTHR21310:SF42">
    <property type="entry name" value="BIFUNCTIONAL AAC_APH"/>
    <property type="match status" value="1"/>
</dbReference>
<dbReference type="AlphaFoldDB" id="A0A9D1HNY5"/>
<dbReference type="Gene3D" id="3.30.200.20">
    <property type="entry name" value="Phosphorylase Kinase, domain 1"/>
    <property type="match status" value="1"/>
</dbReference>
<dbReference type="SUPFAM" id="SSF56112">
    <property type="entry name" value="Protein kinase-like (PK-like)"/>
    <property type="match status" value="1"/>
</dbReference>
<reference evidence="2" key="1">
    <citation type="submission" date="2020-10" db="EMBL/GenBank/DDBJ databases">
        <authorList>
            <person name="Gilroy R."/>
        </authorList>
    </citation>
    <scope>NUCLEOTIDE SEQUENCE</scope>
    <source>
        <strain evidence="2">CHK195-11698</strain>
    </source>
</reference>
<accession>A0A9D1HNY5</accession>
<dbReference type="Proteomes" id="UP000824175">
    <property type="component" value="Unassembled WGS sequence"/>
</dbReference>
<dbReference type="CDD" id="cd05155">
    <property type="entry name" value="APH_ChoK_like_1"/>
    <property type="match status" value="1"/>
</dbReference>
<dbReference type="Gene3D" id="3.90.1200.10">
    <property type="match status" value="1"/>
</dbReference>
<dbReference type="PANTHER" id="PTHR21310">
    <property type="entry name" value="AMINOGLYCOSIDE PHOSPHOTRANSFERASE-RELATED-RELATED"/>
    <property type="match status" value="1"/>
</dbReference>
<proteinExistence type="predicted"/>
<evidence type="ECO:0000313" key="3">
    <source>
        <dbReference type="Proteomes" id="UP000824175"/>
    </source>
</evidence>
<organism evidence="2 3">
    <name type="scientific">Candidatus Fimiplasma intestinipullorum</name>
    <dbReference type="NCBI Taxonomy" id="2840825"/>
    <lineage>
        <taxon>Bacteria</taxon>
        <taxon>Bacillati</taxon>
        <taxon>Bacillota</taxon>
        <taxon>Clostridia</taxon>
        <taxon>Eubacteriales</taxon>
        <taxon>Candidatus Fimiplasma</taxon>
    </lineage>
</organism>
<dbReference type="EMBL" id="DVMJ01000069">
    <property type="protein sequence ID" value="HIU14048.1"/>
    <property type="molecule type" value="Genomic_DNA"/>
</dbReference>
<comment type="caution">
    <text evidence="2">The sequence shown here is derived from an EMBL/GenBank/DDBJ whole genome shotgun (WGS) entry which is preliminary data.</text>
</comment>
<gene>
    <name evidence="2" type="ORF">IAD15_08270</name>
</gene>
<evidence type="ECO:0000259" key="1">
    <source>
        <dbReference type="Pfam" id="PF01636"/>
    </source>
</evidence>